<dbReference type="PANTHER" id="PTHR47331:SF1">
    <property type="entry name" value="GAG-LIKE PROTEIN"/>
    <property type="match status" value="1"/>
</dbReference>
<name>A0A1I7V662_LOALO</name>
<dbReference type="InterPro" id="IPR043502">
    <property type="entry name" value="DNA/RNA_pol_sf"/>
</dbReference>
<dbReference type="SUPFAM" id="SSF56672">
    <property type="entry name" value="DNA/RNA polymerases"/>
    <property type="match status" value="1"/>
</dbReference>
<organism evidence="1 2">
    <name type="scientific">Loa loa</name>
    <name type="common">Eye worm</name>
    <name type="synonym">Filaria loa</name>
    <dbReference type="NCBI Taxonomy" id="7209"/>
    <lineage>
        <taxon>Eukaryota</taxon>
        <taxon>Metazoa</taxon>
        <taxon>Ecdysozoa</taxon>
        <taxon>Nematoda</taxon>
        <taxon>Chromadorea</taxon>
        <taxon>Rhabditida</taxon>
        <taxon>Spirurina</taxon>
        <taxon>Spiruromorpha</taxon>
        <taxon>Filarioidea</taxon>
        <taxon>Onchocercidae</taxon>
        <taxon>Loa</taxon>
    </lineage>
</organism>
<dbReference type="STRING" id="7209.A0A1I7V662"/>
<accession>A0A1I7V662</accession>
<proteinExistence type="predicted"/>
<dbReference type="Proteomes" id="UP000095285">
    <property type="component" value="Unassembled WGS sequence"/>
</dbReference>
<dbReference type="AlphaFoldDB" id="A0A1I7V662"/>
<evidence type="ECO:0000313" key="2">
    <source>
        <dbReference type="WBParaSite" id="EN70_10308"/>
    </source>
</evidence>
<evidence type="ECO:0000313" key="1">
    <source>
        <dbReference type="Proteomes" id="UP000095285"/>
    </source>
</evidence>
<dbReference type="Gene3D" id="3.30.70.270">
    <property type="match status" value="1"/>
</dbReference>
<reference evidence="1" key="1">
    <citation type="submission" date="2012-04" db="EMBL/GenBank/DDBJ databases">
        <title>The Genome Sequence of Loa loa.</title>
        <authorList>
            <consortium name="The Broad Institute Genome Sequencing Platform"/>
            <consortium name="Broad Institute Genome Sequencing Center for Infectious Disease"/>
            <person name="Nutman T.B."/>
            <person name="Fink D.L."/>
            <person name="Russ C."/>
            <person name="Young S."/>
            <person name="Zeng Q."/>
            <person name="Gargeya S."/>
            <person name="Alvarado L."/>
            <person name="Berlin A."/>
            <person name="Chapman S.B."/>
            <person name="Chen Z."/>
            <person name="Freedman E."/>
            <person name="Gellesch M."/>
            <person name="Goldberg J."/>
            <person name="Griggs A."/>
            <person name="Gujja S."/>
            <person name="Heilman E.R."/>
            <person name="Heiman D."/>
            <person name="Howarth C."/>
            <person name="Mehta T."/>
            <person name="Neiman D."/>
            <person name="Pearson M."/>
            <person name="Roberts A."/>
            <person name="Saif S."/>
            <person name="Shea T."/>
            <person name="Shenoy N."/>
            <person name="Sisk P."/>
            <person name="Stolte C."/>
            <person name="Sykes S."/>
            <person name="White J."/>
            <person name="Yandava C."/>
            <person name="Haas B."/>
            <person name="Henn M.R."/>
            <person name="Nusbaum C."/>
            <person name="Birren B."/>
        </authorList>
    </citation>
    <scope>NUCLEOTIDE SEQUENCE [LARGE SCALE GENOMIC DNA]</scope>
</reference>
<dbReference type="InterPro" id="IPR043128">
    <property type="entry name" value="Rev_trsase/Diguanyl_cyclase"/>
</dbReference>
<keyword evidence="1" id="KW-1185">Reference proteome</keyword>
<dbReference type="Gene3D" id="3.10.10.10">
    <property type="entry name" value="HIV Type 1 Reverse Transcriptase, subunit A, domain 1"/>
    <property type="match status" value="1"/>
</dbReference>
<protein>
    <submittedName>
        <fullName evidence="2">DUF1758 domain-containing protein</fullName>
    </submittedName>
</protein>
<dbReference type="WBParaSite" id="EN70_10308">
    <property type="protein sequence ID" value="EN70_10308"/>
    <property type="gene ID" value="EN70_10308"/>
</dbReference>
<reference evidence="2" key="2">
    <citation type="submission" date="2016-11" db="UniProtKB">
        <authorList>
            <consortium name="WormBaseParasite"/>
        </authorList>
    </citation>
    <scope>IDENTIFICATION</scope>
</reference>
<dbReference type="PANTHER" id="PTHR47331">
    <property type="entry name" value="PHD-TYPE DOMAIN-CONTAINING PROTEIN"/>
    <property type="match status" value="1"/>
</dbReference>
<sequence>MGEIQVVDIPSVMEKNHQLEGLTFYQKKTDILIGADYFLKFIQLEKIQRLNSGFSSLHTNLGPMICGSGYLEEIKQITHNPVKFKYIASVRRVPNIDQFWKLECIEIQEQPYDHDDEQALEQFKRNIIKINGRYQFRQQELEQYHEIIQEQLRSDTIEKVEPHMDKVGIIYYLPHHYVLTPDKDTTKLRVVYDASTHVKGSKSLNEVLYRGPITVPDIVGILLRFRIMTQVITTDIEKTFLQIELHPEDRNCARFLWLKDITKDVTEENL</sequence>